<sequence length="117" mass="13470">MNKKTELEQELRLILQTALLGEIIPQIIFVTGSISGEWVKLRFHLDRPISETDRNDLDAVSTEVISHYKPPMKTETIFSFGSDFDRPDSHETLVYLRKRIGQYFDTQVFGSGPQKVN</sequence>
<dbReference type="Proteomes" id="UP000620670">
    <property type="component" value="Unassembled WGS sequence"/>
</dbReference>
<dbReference type="InterPro" id="IPR058702">
    <property type="entry name" value="MafI2-like"/>
</dbReference>
<accession>A0ABS0Y0K4</accession>
<dbReference type="Pfam" id="PF26541">
    <property type="entry name" value="MafI2"/>
    <property type="match status" value="1"/>
</dbReference>
<keyword evidence="2" id="KW-1185">Reference proteome</keyword>
<evidence type="ECO:0000313" key="1">
    <source>
        <dbReference type="EMBL" id="MBJ6125827.1"/>
    </source>
</evidence>
<proteinExistence type="predicted"/>
<dbReference type="EMBL" id="JAELXT010000008">
    <property type="protein sequence ID" value="MBJ6125827.1"/>
    <property type="molecule type" value="Genomic_DNA"/>
</dbReference>
<gene>
    <name evidence="1" type="ORF">JAO75_10465</name>
</gene>
<name>A0ABS0Y0K4_9HYPH</name>
<dbReference type="RefSeq" id="WP_199048943.1">
    <property type="nucleotide sequence ID" value="NZ_JAELXT010000008.1"/>
</dbReference>
<reference evidence="2" key="1">
    <citation type="submission" date="2020-12" db="EMBL/GenBank/DDBJ databases">
        <title>Hymenobacter sp.</title>
        <authorList>
            <person name="Kim M.K."/>
        </authorList>
    </citation>
    <scope>NUCLEOTIDE SEQUENCE [LARGE SCALE GENOMIC DNA]</scope>
    <source>
        <strain evidence="2">BT325</strain>
    </source>
</reference>
<evidence type="ECO:0000313" key="2">
    <source>
        <dbReference type="Proteomes" id="UP000620670"/>
    </source>
</evidence>
<comment type="caution">
    <text evidence="1">The sequence shown here is derived from an EMBL/GenBank/DDBJ whole genome shotgun (WGS) entry which is preliminary data.</text>
</comment>
<protein>
    <submittedName>
        <fullName evidence="1">Uncharacterized protein</fullName>
    </submittedName>
</protein>
<organism evidence="1 2">
    <name type="scientific">Microvirga splendida</name>
    <dbReference type="NCBI Taxonomy" id="2795727"/>
    <lineage>
        <taxon>Bacteria</taxon>
        <taxon>Pseudomonadati</taxon>
        <taxon>Pseudomonadota</taxon>
        <taxon>Alphaproteobacteria</taxon>
        <taxon>Hyphomicrobiales</taxon>
        <taxon>Methylobacteriaceae</taxon>
        <taxon>Microvirga</taxon>
    </lineage>
</organism>